<sequence length="82" mass="9398">MKNLEEIKGKVLVIKAKADEKGHLFSGIKNKEIVEEMKLQHHADIAEEFIVLEKPIKEVGEFEIPISIKDKKSSFKLIVEKI</sequence>
<dbReference type="InterPro" id="IPR036791">
    <property type="entry name" value="Ribosomal_bL9_C_sf"/>
</dbReference>
<dbReference type="EMBL" id="LCCC01000005">
    <property type="protein sequence ID" value="KKS24460.1"/>
    <property type="molecule type" value="Genomic_DNA"/>
</dbReference>
<accession>A0A0G0XHT7</accession>
<evidence type="ECO:0000313" key="2">
    <source>
        <dbReference type="EMBL" id="KKS24460.1"/>
    </source>
</evidence>
<comment type="caution">
    <text evidence="2">The sequence shown here is derived from an EMBL/GenBank/DDBJ whole genome shotgun (WGS) entry which is preliminary data.</text>
</comment>
<proteinExistence type="predicted"/>
<evidence type="ECO:0000313" key="3">
    <source>
        <dbReference type="Proteomes" id="UP000033949"/>
    </source>
</evidence>
<organism evidence="2 3">
    <name type="scientific">Candidatus Nomurabacteria bacterium GW2011_GWC2_41_8</name>
    <dbReference type="NCBI Taxonomy" id="1618755"/>
    <lineage>
        <taxon>Bacteria</taxon>
        <taxon>Candidatus Nomuraibacteriota</taxon>
    </lineage>
</organism>
<protein>
    <submittedName>
        <fullName evidence="2">50S ribosomal protein L9</fullName>
    </submittedName>
</protein>
<dbReference type="SUPFAM" id="SSF55653">
    <property type="entry name" value="Ribosomal protein L9 C-domain"/>
    <property type="match status" value="1"/>
</dbReference>
<name>A0A0G0XHT7_9BACT</name>
<evidence type="ECO:0000259" key="1">
    <source>
        <dbReference type="Pfam" id="PF03948"/>
    </source>
</evidence>
<dbReference type="GO" id="GO:0005840">
    <property type="term" value="C:ribosome"/>
    <property type="evidence" value="ECO:0007669"/>
    <property type="project" value="UniProtKB-KW"/>
</dbReference>
<dbReference type="Pfam" id="PF03948">
    <property type="entry name" value="Ribosomal_L9_C"/>
    <property type="match status" value="1"/>
</dbReference>
<gene>
    <name evidence="2" type="ORF">UU82_C0005G0002</name>
</gene>
<feature type="domain" description="Large ribosomal subunit protein bL9 C-terminal" evidence="1">
    <location>
        <begin position="5"/>
        <end position="73"/>
    </location>
</feature>
<keyword evidence="2" id="KW-0687">Ribonucleoprotein</keyword>
<keyword evidence="2" id="KW-0689">Ribosomal protein</keyword>
<reference evidence="2 3" key="1">
    <citation type="journal article" date="2015" name="Nature">
        <title>rRNA introns, odd ribosomes, and small enigmatic genomes across a large radiation of phyla.</title>
        <authorList>
            <person name="Brown C.T."/>
            <person name="Hug L.A."/>
            <person name="Thomas B.C."/>
            <person name="Sharon I."/>
            <person name="Castelle C.J."/>
            <person name="Singh A."/>
            <person name="Wilkins M.J."/>
            <person name="Williams K.H."/>
            <person name="Banfield J.F."/>
        </authorList>
    </citation>
    <scope>NUCLEOTIDE SEQUENCE [LARGE SCALE GENOMIC DNA]</scope>
</reference>
<dbReference type="AlphaFoldDB" id="A0A0G0XHT7"/>
<dbReference type="InterPro" id="IPR020069">
    <property type="entry name" value="Ribosomal_bL9_C"/>
</dbReference>
<dbReference type="Gene3D" id="3.10.430.100">
    <property type="entry name" value="Ribosomal protein L9, C-terminal domain"/>
    <property type="match status" value="1"/>
</dbReference>
<dbReference type="Proteomes" id="UP000033949">
    <property type="component" value="Unassembled WGS sequence"/>
</dbReference>